<organism evidence="1 2">
    <name type="scientific">Verticillium dahliae</name>
    <name type="common">Verticillium wilt</name>
    <dbReference type="NCBI Taxonomy" id="27337"/>
    <lineage>
        <taxon>Eukaryota</taxon>
        <taxon>Fungi</taxon>
        <taxon>Dikarya</taxon>
        <taxon>Ascomycota</taxon>
        <taxon>Pezizomycotina</taxon>
        <taxon>Sordariomycetes</taxon>
        <taxon>Hypocreomycetidae</taxon>
        <taxon>Glomerellales</taxon>
        <taxon>Plectosphaerellaceae</taxon>
        <taxon>Verticillium</taxon>
    </lineage>
</organism>
<evidence type="ECO:0000313" key="1">
    <source>
        <dbReference type="EMBL" id="PNH31322.1"/>
    </source>
</evidence>
<protein>
    <submittedName>
        <fullName evidence="1">Uncharacterized protein</fullName>
    </submittedName>
</protein>
<dbReference type="Proteomes" id="UP000236305">
    <property type="component" value="Unassembled WGS sequence"/>
</dbReference>
<accession>A0AA44WHV1</accession>
<dbReference type="EMBL" id="MPSH01000017">
    <property type="protein sequence ID" value="PNH31322.1"/>
    <property type="molecule type" value="Genomic_DNA"/>
</dbReference>
<sequence>MMELTLRQVDAVSIGELKVTGPQDVVALEEGRFLQAVGEVMSASGRAKAMVVAAKRPGRRMDWKCSAERS</sequence>
<dbReference type="AlphaFoldDB" id="A0AA44WHV1"/>
<proteinExistence type="predicted"/>
<gene>
    <name evidence="1" type="ORF">BJF96_g5491</name>
</gene>
<comment type="caution">
    <text evidence="1">The sequence shown here is derived from an EMBL/GenBank/DDBJ whole genome shotgun (WGS) entry which is preliminary data.</text>
</comment>
<evidence type="ECO:0000313" key="2">
    <source>
        <dbReference type="Proteomes" id="UP000236305"/>
    </source>
</evidence>
<reference evidence="1 2" key="1">
    <citation type="submission" date="2017-12" db="EMBL/GenBank/DDBJ databases">
        <title>Comparative genomics yields insights into virulence evolution of Verticillium dahliae.</title>
        <authorList>
            <person name="Fan R."/>
            <person name="Armitage A.D."/>
            <person name="Cascant-Lopez E."/>
            <person name="Sobczyk M."/>
            <person name="Cockerton H.M."/>
            <person name="Harrison R.J."/>
        </authorList>
    </citation>
    <scope>NUCLEOTIDE SEQUENCE [LARGE SCALE GENOMIC DNA]</scope>
    <source>
        <strain evidence="1 2">12008</strain>
    </source>
</reference>
<name>A0AA44WHV1_VERDA</name>